<sequence>MAIMPSEGSLCQFEGEAVFEIIPLIGDFFIHTLATRGHSAWITGIVEPSSDKDAPRS</sequence>
<gene>
    <name evidence="1" type="ORF">UFOPK1395_00925</name>
</gene>
<name>A0A6J6BHM7_9ZZZZ</name>
<proteinExistence type="predicted"/>
<dbReference type="EMBL" id="CAEZSB010000102">
    <property type="protein sequence ID" value="CAB4538501.1"/>
    <property type="molecule type" value="Genomic_DNA"/>
</dbReference>
<evidence type="ECO:0000313" key="1">
    <source>
        <dbReference type="EMBL" id="CAB4538501.1"/>
    </source>
</evidence>
<dbReference type="AlphaFoldDB" id="A0A6J6BHM7"/>
<reference evidence="1" key="1">
    <citation type="submission" date="2020-05" db="EMBL/GenBank/DDBJ databases">
        <authorList>
            <person name="Chiriac C."/>
            <person name="Salcher M."/>
            <person name="Ghai R."/>
            <person name="Kavagutti S V."/>
        </authorList>
    </citation>
    <scope>NUCLEOTIDE SEQUENCE</scope>
</reference>
<protein>
    <submittedName>
        <fullName evidence="1">Unannotated protein</fullName>
    </submittedName>
</protein>
<accession>A0A6J6BHM7</accession>
<organism evidence="1">
    <name type="scientific">freshwater metagenome</name>
    <dbReference type="NCBI Taxonomy" id="449393"/>
    <lineage>
        <taxon>unclassified sequences</taxon>
        <taxon>metagenomes</taxon>
        <taxon>ecological metagenomes</taxon>
    </lineage>
</organism>